<keyword evidence="6" id="KW-1185">Reference proteome</keyword>
<dbReference type="PANTHER" id="PTHR35894">
    <property type="entry name" value="GENERAL SECRETION PATHWAY PROTEIN A-RELATED"/>
    <property type="match status" value="1"/>
</dbReference>
<dbReference type="InterPro" id="IPR052026">
    <property type="entry name" value="ExeA_AAA_ATPase_DNA-bind"/>
</dbReference>
<dbReference type="SMART" id="SM00382">
    <property type="entry name" value="AAA"/>
    <property type="match status" value="1"/>
</dbReference>
<dbReference type="InterPro" id="IPR027417">
    <property type="entry name" value="P-loop_NTPase"/>
</dbReference>
<dbReference type="RefSeq" id="WP_062188586.1">
    <property type="nucleotide sequence ID" value="NZ_CP053675.1"/>
</dbReference>
<keyword evidence="3" id="KW-0547">Nucleotide-binding</keyword>
<dbReference type="PANTHER" id="PTHR35894:SF1">
    <property type="entry name" value="PHOSPHORIBULOKINASE _ URIDINE KINASE FAMILY"/>
    <property type="match status" value="1"/>
</dbReference>
<evidence type="ECO:0000313" key="6">
    <source>
        <dbReference type="Proteomes" id="UP000075653"/>
    </source>
</evidence>
<dbReference type="InterPro" id="IPR003593">
    <property type="entry name" value="AAA+_ATPase"/>
</dbReference>
<dbReference type="Gene3D" id="3.40.50.300">
    <property type="entry name" value="P-loop containing nucleotide triphosphate hydrolases"/>
    <property type="match status" value="1"/>
</dbReference>
<dbReference type="CDD" id="cd00009">
    <property type="entry name" value="AAA"/>
    <property type="match status" value="1"/>
</dbReference>
<protein>
    <submittedName>
        <fullName evidence="3">ATP-binding protein</fullName>
    </submittedName>
</protein>
<dbReference type="AlphaFoldDB" id="A0A8F3E0A5"/>
<sequence length="283" mass="31840">MNRLLLTPFGLKWNPFNTELPTEALYLSPKINDFFWRIEQVHVREGGFALIQGDPGTGKSVALRALAERLERQTDLTVGILNHPQSNLGDFYRELAEVFGVMLKPCNRWGGFKILRERWISHLEATRTRCCLLIDEAQEMSPKTLLELRLLASARFDSQPLLAVVLAGDARLNEALTREELLPLGTRIRVRLTLDYATREELAACLDHLLDSAGAPTLMSPSLKHTLCERAGGNYRLLTNLAAQLLAVAAQRQLPVLDDKLYLEVFASPNSTTHSTRRNSRAR</sequence>
<accession>A0A149VVH7</accession>
<evidence type="ECO:0000313" key="5">
    <source>
        <dbReference type="EMBL" id="QWY78658.1"/>
    </source>
</evidence>
<name>A0A8F3E0A5_9PROT</name>
<feature type="domain" description="AAA+ ATPase" evidence="1">
    <location>
        <begin position="45"/>
        <end position="201"/>
    </location>
</feature>
<accession>A0A8F3E0A5</accession>
<dbReference type="PATRIC" id="fig|1789004.3.peg.2438"/>
<dbReference type="GO" id="GO:0005524">
    <property type="term" value="F:ATP binding"/>
    <property type="evidence" value="ECO:0007669"/>
    <property type="project" value="UniProtKB-KW"/>
</dbReference>
<dbReference type="Proteomes" id="UP000683551">
    <property type="component" value="Chromosome"/>
</dbReference>
<reference evidence="3" key="2">
    <citation type="submission" date="2021-02" db="EMBL/GenBank/DDBJ databases">
        <title>Comparative genomics of Ferrovum myxofaciens strains, predominant extremophile bacteria forming large biofilm stalactites in acid mine ecosystems.</title>
        <authorList>
            <person name="Burkartova K."/>
            <person name="Ridl J."/>
            <person name="Pajer P."/>
            <person name="Falteisek L."/>
        </authorList>
    </citation>
    <scope>NUCLEOTIDE SEQUENCE</scope>
    <source>
        <strain evidence="3">MI1III</strain>
    </source>
</reference>
<dbReference type="EMBL" id="CP071137">
    <property type="protein sequence ID" value="QWY78106.1"/>
    <property type="molecule type" value="Genomic_DNA"/>
</dbReference>
<evidence type="ECO:0000313" key="2">
    <source>
        <dbReference type="EMBL" id="KXW57168.1"/>
    </source>
</evidence>
<keyword evidence="3" id="KW-0067">ATP-binding</keyword>
<dbReference type="SUPFAM" id="SSF52540">
    <property type="entry name" value="P-loop containing nucleoside triphosphate hydrolases"/>
    <property type="match status" value="1"/>
</dbReference>
<evidence type="ECO:0000313" key="3">
    <source>
        <dbReference type="EMBL" id="QWY77943.1"/>
    </source>
</evidence>
<dbReference type="InterPro" id="IPR049945">
    <property type="entry name" value="AAA_22"/>
</dbReference>
<dbReference type="EMBL" id="LRRD01000103">
    <property type="protein sequence ID" value="KXW57168.1"/>
    <property type="molecule type" value="Genomic_DNA"/>
</dbReference>
<dbReference type="GO" id="GO:0016887">
    <property type="term" value="F:ATP hydrolysis activity"/>
    <property type="evidence" value="ECO:0007669"/>
    <property type="project" value="InterPro"/>
</dbReference>
<dbReference type="Pfam" id="PF13401">
    <property type="entry name" value="AAA_22"/>
    <property type="match status" value="1"/>
</dbReference>
<dbReference type="EMBL" id="CP071137">
    <property type="protein sequence ID" value="QWY78658.1"/>
    <property type="molecule type" value="Genomic_DNA"/>
</dbReference>
<reference evidence="2 6" key="1">
    <citation type="submission" date="2016-01" db="EMBL/GenBank/DDBJ databases">
        <title>Genome sequence of the acidophilic iron oxidising Ferrovum strain Z-31.</title>
        <authorList>
            <person name="Poehlein A."/>
            <person name="Ullrich S.R."/>
            <person name="Schloemann M."/>
            <person name="Muehling M."/>
            <person name="Daniel R."/>
        </authorList>
    </citation>
    <scope>NUCLEOTIDE SEQUENCE [LARGE SCALE GENOMIC DNA]</scope>
    <source>
        <strain evidence="2 6">Z-31</strain>
    </source>
</reference>
<evidence type="ECO:0000259" key="1">
    <source>
        <dbReference type="SMART" id="SM00382"/>
    </source>
</evidence>
<proteinExistence type="predicted"/>
<dbReference type="Proteomes" id="UP000075653">
    <property type="component" value="Unassembled WGS sequence"/>
</dbReference>
<evidence type="ECO:0000313" key="4">
    <source>
        <dbReference type="EMBL" id="QWY78106.1"/>
    </source>
</evidence>
<dbReference type="EMBL" id="CP071137">
    <property type="protein sequence ID" value="QWY77943.1"/>
    <property type="molecule type" value="Genomic_DNA"/>
</dbReference>
<organism evidence="2 6">
    <name type="scientific">Ferrovum myxofaciens</name>
    <dbReference type="NCBI Taxonomy" id="416213"/>
    <lineage>
        <taxon>Bacteria</taxon>
        <taxon>Pseudomonadati</taxon>
        <taxon>Pseudomonadota</taxon>
        <taxon>Betaproteobacteria</taxon>
        <taxon>Ferrovales</taxon>
        <taxon>Ferrovaceae</taxon>
        <taxon>Ferrovum</taxon>
    </lineage>
</organism>
<gene>
    <name evidence="2" type="ORF">FEMY_23130</name>
    <name evidence="3" type="ORF">JZL65_02325</name>
    <name evidence="4" type="ORF">JZL65_03225</name>
    <name evidence="5" type="ORF">JZL65_06245</name>
</gene>